<gene>
    <name evidence="2" type="ORF">EHSB41UT_03111</name>
</gene>
<proteinExistence type="predicted"/>
<sequence length="97" mass="11105">MNRSNRGFSRRKPKLQGRGTLENVVTDGPHSDWLGMPDYYLHTLTVEGEDYKYLSGDEKLEVNVGDLVCFRYQEMGKEKRIDKRSLGIAIDPATLNL</sequence>
<name>A0A1X7ALZ5_9GAMM</name>
<protein>
    <submittedName>
        <fullName evidence="2">Uncharacterized protein</fullName>
    </submittedName>
</protein>
<dbReference type="AlphaFoldDB" id="A0A1X7ALZ5"/>
<evidence type="ECO:0000313" key="2">
    <source>
        <dbReference type="EMBL" id="SMA49207.1"/>
    </source>
</evidence>
<evidence type="ECO:0000256" key="1">
    <source>
        <dbReference type="SAM" id="MobiDB-lite"/>
    </source>
</evidence>
<keyword evidence="3" id="KW-1185">Reference proteome</keyword>
<dbReference type="OrthoDB" id="6196718at2"/>
<feature type="region of interest" description="Disordered" evidence="1">
    <location>
        <begin position="1"/>
        <end position="22"/>
    </location>
</feature>
<accession>A0A1X7ALZ5</accession>
<evidence type="ECO:0000313" key="3">
    <source>
        <dbReference type="Proteomes" id="UP000196573"/>
    </source>
</evidence>
<dbReference type="Proteomes" id="UP000196573">
    <property type="component" value="Unassembled WGS sequence"/>
</dbReference>
<reference evidence="2 3" key="1">
    <citation type="submission" date="2017-03" db="EMBL/GenBank/DDBJ databases">
        <authorList>
            <person name="Afonso C.L."/>
            <person name="Miller P.J."/>
            <person name="Scott M.A."/>
            <person name="Spackman E."/>
            <person name="Goraichik I."/>
            <person name="Dimitrov K.M."/>
            <person name="Suarez D.L."/>
            <person name="Swayne D.E."/>
        </authorList>
    </citation>
    <scope>NUCLEOTIDE SEQUENCE [LARGE SCALE GENOMIC DNA]</scope>
    <source>
        <strain evidence="2">SB41UT1</strain>
    </source>
</reference>
<dbReference type="RefSeq" id="WP_087111496.1">
    <property type="nucleotide sequence ID" value="NZ_CBCSCN010000007.1"/>
</dbReference>
<dbReference type="EMBL" id="FWPT01000007">
    <property type="protein sequence ID" value="SMA49207.1"/>
    <property type="molecule type" value="Genomic_DNA"/>
</dbReference>
<organism evidence="2 3">
    <name type="scientific">Parendozoicomonas haliclonae</name>
    <dbReference type="NCBI Taxonomy" id="1960125"/>
    <lineage>
        <taxon>Bacteria</taxon>
        <taxon>Pseudomonadati</taxon>
        <taxon>Pseudomonadota</taxon>
        <taxon>Gammaproteobacteria</taxon>
        <taxon>Oceanospirillales</taxon>
        <taxon>Endozoicomonadaceae</taxon>
        <taxon>Parendozoicomonas</taxon>
    </lineage>
</organism>